<dbReference type="Proteomes" id="UP001583177">
    <property type="component" value="Unassembled WGS sequence"/>
</dbReference>
<evidence type="ECO:0000313" key="2">
    <source>
        <dbReference type="Proteomes" id="UP001583177"/>
    </source>
</evidence>
<comment type="caution">
    <text evidence="1">The sequence shown here is derived from an EMBL/GenBank/DDBJ whole genome shotgun (WGS) entry which is preliminary data.</text>
</comment>
<organism evidence="1 2">
    <name type="scientific">Diaporthe australafricana</name>
    <dbReference type="NCBI Taxonomy" id="127596"/>
    <lineage>
        <taxon>Eukaryota</taxon>
        <taxon>Fungi</taxon>
        <taxon>Dikarya</taxon>
        <taxon>Ascomycota</taxon>
        <taxon>Pezizomycotina</taxon>
        <taxon>Sordariomycetes</taxon>
        <taxon>Sordariomycetidae</taxon>
        <taxon>Diaporthales</taxon>
        <taxon>Diaporthaceae</taxon>
        <taxon>Diaporthe</taxon>
    </lineage>
</organism>
<accession>A0ABR3WK15</accession>
<gene>
    <name evidence="1" type="ORF">Daus18300_007956</name>
</gene>
<protein>
    <submittedName>
        <fullName evidence="1">Uncharacterized protein</fullName>
    </submittedName>
</protein>
<sequence>MPVLARVCQALLRSKRTPVPKPSIIRPQVSRPDHSHKGNSFLIQYFVFHLASGAASYWAIEHCQWEELRQSLPASIIRAAEKDIEKNATKRLDEVQKSVSEVVRVGQRHLQKNVEKNARQRLENFDKVCRILHIPPFRPRK</sequence>
<keyword evidence="2" id="KW-1185">Reference proteome</keyword>
<dbReference type="EMBL" id="JAWRVE010000072">
    <property type="protein sequence ID" value="KAL1863991.1"/>
    <property type="molecule type" value="Genomic_DNA"/>
</dbReference>
<name>A0ABR3WK15_9PEZI</name>
<evidence type="ECO:0000313" key="1">
    <source>
        <dbReference type="EMBL" id="KAL1863991.1"/>
    </source>
</evidence>
<proteinExistence type="predicted"/>
<reference evidence="1 2" key="1">
    <citation type="journal article" date="2024" name="IMA Fungus">
        <title>IMA Genome - F19 : A genome assembly and annotation guide to empower mycologists, including annotated draft genome sequences of Ceratocystis pirilliformis, Diaporthe australafricana, Fusarium ophioides, Paecilomyces lecythidis, and Sporothrix stenoceras.</title>
        <authorList>
            <person name="Aylward J."/>
            <person name="Wilson A.M."/>
            <person name="Visagie C.M."/>
            <person name="Spraker J."/>
            <person name="Barnes I."/>
            <person name="Buitendag C."/>
            <person name="Ceriani C."/>
            <person name="Del Mar Angel L."/>
            <person name="du Plessis D."/>
            <person name="Fuchs T."/>
            <person name="Gasser K."/>
            <person name="Kramer D."/>
            <person name="Li W."/>
            <person name="Munsamy K."/>
            <person name="Piso A."/>
            <person name="Price J.L."/>
            <person name="Sonnekus B."/>
            <person name="Thomas C."/>
            <person name="van der Nest A."/>
            <person name="van Dijk A."/>
            <person name="van Heerden A."/>
            <person name="van Vuuren N."/>
            <person name="Yilmaz N."/>
            <person name="Duong T.A."/>
            <person name="van der Merwe N.A."/>
            <person name="Wingfield M.J."/>
            <person name="Wingfield B.D."/>
        </authorList>
    </citation>
    <scope>NUCLEOTIDE SEQUENCE [LARGE SCALE GENOMIC DNA]</scope>
    <source>
        <strain evidence="1 2">CMW 18300</strain>
    </source>
</reference>